<dbReference type="PANTHER" id="PTHR22930:SF85">
    <property type="entry name" value="GH03217P-RELATED"/>
    <property type="match status" value="1"/>
</dbReference>
<organism evidence="9 10">
    <name type="scientific">Exocentrus adspersus</name>
    <dbReference type="NCBI Taxonomy" id="1586481"/>
    <lineage>
        <taxon>Eukaryota</taxon>
        <taxon>Metazoa</taxon>
        <taxon>Ecdysozoa</taxon>
        <taxon>Arthropoda</taxon>
        <taxon>Hexapoda</taxon>
        <taxon>Insecta</taxon>
        <taxon>Pterygota</taxon>
        <taxon>Neoptera</taxon>
        <taxon>Endopterygota</taxon>
        <taxon>Coleoptera</taxon>
        <taxon>Polyphaga</taxon>
        <taxon>Cucujiformia</taxon>
        <taxon>Chrysomeloidea</taxon>
        <taxon>Cerambycidae</taxon>
        <taxon>Lamiinae</taxon>
        <taxon>Acanthocinini</taxon>
        <taxon>Exocentrus</taxon>
    </lineage>
</organism>
<evidence type="ECO:0000313" key="9">
    <source>
        <dbReference type="EMBL" id="KAJ8914419.1"/>
    </source>
</evidence>
<evidence type="ECO:0000256" key="2">
    <source>
        <dbReference type="ARBA" id="ARBA00004123"/>
    </source>
</evidence>
<evidence type="ECO:0000256" key="4">
    <source>
        <dbReference type="ARBA" id="ARBA00022722"/>
    </source>
</evidence>
<reference evidence="9 10" key="1">
    <citation type="journal article" date="2023" name="Insect Mol. Biol.">
        <title>Genome sequencing provides insights into the evolution of gene families encoding plant cell wall-degrading enzymes in longhorned beetles.</title>
        <authorList>
            <person name="Shin N.R."/>
            <person name="Okamura Y."/>
            <person name="Kirsch R."/>
            <person name="Pauchet Y."/>
        </authorList>
    </citation>
    <scope>NUCLEOTIDE SEQUENCE [LARGE SCALE GENOMIC DNA]</scope>
    <source>
        <strain evidence="9">EAD_L_NR</strain>
    </source>
</reference>
<comment type="caution">
    <text evidence="9">The sequence shown here is derived from an EMBL/GenBank/DDBJ whole genome shotgun (WGS) entry which is preliminary data.</text>
</comment>
<keyword evidence="10" id="KW-1185">Reference proteome</keyword>
<dbReference type="GO" id="GO:0016787">
    <property type="term" value="F:hydrolase activity"/>
    <property type="evidence" value="ECO:0007669"/>
    <property type="project" value="UniProtKB-KW"/>
</dbReference>
<keyword evidence="4" id="KW-0540">Nuclease</keyword>
<comment type="subcellular location">
    <subcellularLocation>
        <location evidence="2">Nucleus</location>
    </subcellularLocation>
</comment>
<accession>A0AAV8VJT4</accession>
<keyword evidence="5" id="KW-0479">Metal-binding</keyword>
<comment type="cofactor">
    <cofactor evidence="1">
        <name>a divalent metal cation</name>
        <dbReference type="ChEBI" id="CHEBI:60240"/>
    </cofactor>
</comment>
<keyword evidence="7" id="KW-0539">Nucleus</keyword>
<evidence type="ECO:0000259" key="8">
    <source>
        <dbReference type="Pfam" id="PF13359"/>
    </source>
</evidence>
<sequence>MDFDLINPVMDDDELDPLNLIIHGISRRINIFPKISHVQGNNSISIGAKIEADLEFPYNINQNVSPINQLLSIFVKLCHRKIIGRVSRAIASLYRQHIQFPTTDEDNQTKFFEVARFPRVVGVVDCTHIRIQSPGKDDAHIFRNRKCHFSINVQMICNSNLEALNMFLDGPVLVTMRLFSIIVQFDKNLRATGDSGYFLKPYLLTLLLNPATPGEQLYINQSHIRTRNIVECYFGVIKRRFPVLAYGCRLKLETVLVVIVACNVLHNICRRQNEEEPPLHGNQEKFLQHALIENYFANL</sequence>
<dbReference type="GO" id="GO:0046872">
    <property type="term" value="F:metal ion binding"/>
    <property type="evidence" value="ECO:0007669"/>
    <property type="project" value="UniProtKB-KW"/>
</dbReference>
<evidence type="ECO:0000256" key="1">
    <source>
        <dbReference type="ARBA" id="ARBA00001968"/>
    </source>
</evidence>
<dbReference type="GO" id="GO:0004518">
    <property type="term" value="F:nuclease activity"/>
    <property type="evidence" value="ECO:0007669"/>
    <property type="project" value="UniProtKB-KW"/>
</dbReference>
<dbReference type="PANTHER" id="PTHR22930">
    <property type="match status" value="1"/>
</dbReference>
<evidence type="ECO:0000256" key="3">
    <source>
        <dbReference type="ARBA" id="ARBA00006958"/>
    </source>
</evidence>
<dbReference type="EMBL" id="JANEYG010000072">
    <property type="protein sequence ID" value="KAJ8914419.1"/>
    <property type="molecule type" value="Genomic_DNA"/>
</dbReference>
<name>A0AAV8VJT4_9CUCU</name>
<dbReference type="Proteomes" id="UP001159042">
    <property type="component" value="Unassembled WGS sequence"/>
</dbReference>
<dbReference type="InterPro" id="IPR045249">
    <property type="entry name" value="HARBI1-like"/>
</dbReference>
<feature type="domain" description="DDE Tnp4" evidence="8">
    <location>
        <begin position="124"/>
        <end position="267"/>
    </location>
</feature>
<dbReference type="InterPro" id="IPR027806">
    <property type="entry name" value="HARBI1_dom"/>
</dbReference>
<comment type="similarity">
    <text evidence="3">Belongs to the HARBI1 family.</text>
</comment>
<proteinExistence type="inferred from homology"/>
<dbReference type="AlphaFoldDB" id="A0AAV8VJT4"/>
<evidence type="ECO:0000313" key="10">
    <source>
        <dbReference type="Proteomes" id="UP001159042"/>
    </source>
</evidence>
<evidence type="ECO:0000256" key="7">
    <source>
        <dbReference type="ARBA" id="ARBA00023242"/>
    </source>
</evidence>
<dbReference type="Pfam" id="PF13359">
    <property type="entry name" value="DDE_Tnp_4"/>
    <property type="match status" value="1"/>
</dbReference>
<evidence type="ECO:0000256" key="6">
    <source>
        <dbReference type="ARBA" id="ARBA00022801"/>
    </source>
</evidence>
<evidence type="ECO:0000256" key="5">
    <source>
        <dbReference type="ARBA" id="ARBA00022723"/>
    </source>
</evidence>
<protein>
    <recommendedName>
        <fullName evidence="8">DDE Tnp4 domain-containing protein</fullName>
    </recommendedName>
</protein>
<dbReference type="GO" id="GO:0005634">
    <property type="term" value="C:nucleus"/>
    <property type="evidence" value="ECO:0007669"/>
    <property type="project" value="UniProtKB-SubCell"/>
</dbReference>
<keyword evidence="6" id="KW-0378">Hydrolase</keyword>
<gene>
    <name evidence="9" type="ORF">NQ315_017513</name>
</gene>